<protein>
    <recommendedName>
        <fullName evidence="4">YfhO family protein</fullName>
    </recommendedName>
</protein>
<feature type="transmembrane region" description="Helical" evidence="1">
    <location>
        <begin position="77"/>
        <end position="95"/>
    </location>
</feature>
<feature type="transmembrane region" description="Helical" evidence="1">
    <location>
        <begin position="226"/>
        <end position="246"/>
    </location>
</feature>
<feature type="transmembrane region" description="Helical" evidence="1">
    <location>
        <begin position="350"/>
        <end position="368"/>
    </location>
</feature>
<feature type="transmembrane region" description="Helical" evidence="1">
    <location>
        <begin position="309"/>
        <end position="330"/>
    </location>
</feature>
<feature type="transmembrane region" description="Helical" evidence="1">
    <location>
        <begin position="156"/>
        <end position="176"/>
    </location>
</feature>
<dbReference type="EMBL" id="JARKHV010000003">
    <property type="protein sequence ID" value="MDF4186386.1"/>
    <property type="molecule type" value="Genomic_DNA"/>
</dbReference>
<keyword evidence="1" id="KW-1133">Transmembrane helix</keyword>
<dbReference type="Proteomes" id="UP001213566">
    <property type="component" value="Unassembled WGS sequence"/>
</dbReference>
<feature type="transmembrane region" description="Helical" evidence="1">
    <location>
        <begin position="188"/>
        <end position="214"/>
    </location>
</feature>
<evidence type="ECO:0008006" key="4">
    <source>
        <dbReference type="Google" id="ProtNLM"/>
    </source>
</evidence>
<feature type="transmembrane region" description="Helical" evidence="1">
    <location>
        <begin position="12"/>
        <end position="31"/>
    </location>
</feature>
<proteinExistence type="predicted"/>
<evidence type="ECO:0000256" key="1">
    <source>
        <dbReference type="SAM" id="Phobius"/>
    </source>
</evidence>
<keyword evidence="1" id="KW-0472">Membrane</keyword>
<dbReference type="AlphaFoldDB" id="A0AAW6Q4T3"/>
<organism evidence="2 3">
    <name type="scientific">Ligilactobacillus salivarius</name>
    <dbReference type="NCBI Taxonomy" id="1624"/>
    <lineage>
        <taxon>Bacteria</taxon>
        <taxon>Bacillati</taxon>
        <taxon>Bacillota</taxon>
        <taxon>Bacilli</taxon>
        <taxon>Lactobacillales</taxon>
        <taxon>Lactobacillaceae</taxon>
        <taxon>Ligilactobacillus</taxon>
    </lineage>
</organism>
<sequence>MLDSRWKKIKINISIVLLFGIVTTLMTVTFIKLGTIVLNSDGSFHFSRLEELYDNFRSGNMTFIASHTFNNTGVGTFLFYPSILLYPWVILRLVFSPVTAFYVWYGLMLFITMCIAYYSMWLFDKDRIRAVLFGILYAVFPYHVHLGVVHTVVGEFLAYTFIPLFFVGLYYCLTNIEKWYLLGIGWVLILYSHIISAYITILCAVIISAIYMFIDPSSIKKVVINLSKNIVLVILLSSFILVPFITDFINAGINSPNSSAFGFLDTLQNIFGISLTNTADSNKSIGILALFTTMTGWYFVRGNEAKEKVVYGLGVFFLLCTSTVVPWQLFNNTVVGKILGVIQFPYRLNTYVGFFLMVTFSLIVSKFIHSIANKKTKMLVGTGIIVFFIISYYGSLTGLLVKVHTLQGNLLRNNVETAKVIPNDAIIRNSNYNNIFDYSILYGETDYYPKMAFDNLEDRNVSVEINPKINSILLHKVIMGNKGKIETPKATANRIEYSVKVNKKEKIDVPVLAYKRTKVMLNGRNVNYTVSPRGTVMVDGNKGNNKISVTYQPSKLLYVGIIVATITWLGLFVGLIFSGRKSVN</sequence>
<evidence type="ECO:0000313" key="3">
    <source>
        <dbReference type="Proteomes" id="UP001213566"/>
    </source>
</evidence>
<feature type="transmembrane region" description="Helical" evidence="1">
    <location>
        <begin position="284"/>
        <end position="300"/>
    </location>
</feature>
<reference evidence="2" key="1">
    <citation type="submission" date="2023-02" db="EMBL/GenBank/DDBJ databases">
        <title>Draft Whole-Genome Sequences of competitive exclusion Lactobacillus salivarius strains for Poultry.</title>
        <authorList>
            <person name="Ma L.M."/>
            <person name="Lopez-Guerra N."/>
            <person name="Zhang G."/>
        </authorList>
    </citation>
    <scope>NUCLEOTIDE SEQUENCE</scope>
    <source>
        <strain evidence="2">Salm-9</strain>
    </source>
</reference>
<feature type="transmembrane region" description="Helical" evidence="1">
    <location>
        <begin position="380"/>
        <end position="401"/>
    </location>
</feature>
<accession>A0AAW6Q4T3</accession>
<gene>
    <name evidence="2" type="ORF">PV940_04945</name>
</gene>
<keyword evidence="1" id="KW-0812">Transmembrane</keyword>
<name>A0AAW6Q4T3_9LACO</name>
<comment type="caution">
    <text evidence="2">The sequence shown here is derived from an EMBL/GenBank/DDBJ whole genome shotgun (WGS) entry which is preliminary data.</text>
</comment>
<evidence type="ECO:0000313" key="2">
    <source>
        <dbReference type="EMBL" id="MDF4186386.1"/>
    </source>
</evidence>
<feature type="transmembrane region" description="Helical" evidence="1">
    <location>
        <begin position="556"/>
        <end position="577"/>
    </location>
</feature>
<feature type="transmembrane region" description="Helical" evidence="1">
    <location>
        <begin position="102"/>
        <end position="121"/>
    </location>
</feature>
<feature type="transmembrane region" description="Helical" evidence="1">
    <location>
        <begin position="127"/>
        <end position="144"/>
    </location>
</feature>
<dbReference type="RefSeq" id="WP_276469888.1">
    <property type="nucleotide sequence ID" value="NZ_JARKHV010000003.1"/>
</dbReference>